<dbReference type="Gene3D" id="1.10.287.950">
    <property type="entry name" value="Methyl-accepting chemotaxis protein"/>
    <property type="match status" value="1"/>
</dbReference>
<evidence type="ECO:0000256" key="1">
    <source>
        <dbReference type="ARBA" id="ARBA00004236"/>
    </source>
</evidence>
<dbReference type="Pfam" id="PF00672">
    <property type="entry name" value="HAMP"/>
    <property type="match status" value="1"/>
</dbReference>
<dbReference type="SUPFAM" id="SSF58104">
    <property type="entry name" value="Methyl-accepting chemotaxis protein (MCP) signaling domain"/>
    <property type="match status" value="1"/>
</dbReference>
<dbReference type="CDD" id="cd06225">
    <property type="entry name" value="HAMP"/>
    <property type="match status" value="1"/>
</dbReference>
<organism evidence="11 12">
    <name type="scientific">Sutcliffiella cohnii</name>
    <dbReference type="NCBI Taxonomy" id="33932"/>
    <lineage>
        <taxon>Bacteria</taxon>
        <taxon>Bacillati</taxon>
        <taxon>Bacillota</taxon>
        <taxon>Bacilli</taxon>
        <taxon>Bacillales</taxon>
        <taxon>Bacillaceae</taxon>
        <taxon>Sutcliffiella</taxon>
    </lineage>
</organism>
<dbReference type="PANTHER" id="PTHR32089">
    <property type="entry name" value="METHYL-ACCEPTING CHEMOTAXIS PROTEIN MCPB"/>
    <property type="match status" value="1"/>
</dbReference>
<protein>
    <recommendedName>
        <fullName evidence="13">Methyl-accepting chemotaxis protein</fullName>
    </recommendedName>
</protein>
<dbReference type="SMART" id="SM00304">
    <property type="entry name" value="HAMP"/>
    <property type="match status" value="1"/>
</dbReference>
<feature type="domain" description="Methyl-accepting transducer" evidence="9">
    <location>
        <begin position="281"/>
        <end position="517"/>
    </location>
</feature>
<keyword evidence="8" id="KW-1133">Transmembrane helix</keyword>
<dbReference type="PROSITE" id="PS50885">
    <property type="entry name" value="HAMP"/>
    <property type="match status" value="1"/>
</dbReference>
<dbReference type="AlphaFoldDB" id="A0A223KMT7"/>
<dbReference type="GO" id="GO:0007165">
    <property type="term" value="P:signal transduction"/>
    <property type="evidence" value="ECO:0007669"/>
    <property type="project" value="UniProtKB-KW"/>
</dbReference>
<dbReference type="STRING" id="1314751.GCA_001591425_00638"/>
<evidence type="ECO:0000259" key="9">
    <source>
        <dbReference type="PROSITE" id="PS50111"/>
    </source>
</evidence>
<evidence type="ECO:0000256" key="7">
    <source>
        <dbReference type="SAM" id="Coils"/>
    </source>
</evidence>
<dbReference type="KEGG" id="bcoh:BC6307_05465"/>
<dbReference type="Proteomes" id="UP000215224">
    <property type="component" value="Chromosome"/>
</dbReference>
<dbReference type="RefSeq" id="WP_066411987.1">
    <property type="nucleotide sequence ID" value="NZ_CP018866.1"/>
</dbReference>
<dbReference type="CDD" id="cd19410">
    <property type="entry name" value="HK9-like_sensor"/>
    <property type="match status" value="1"/>
</dbReference>
<dbReference type="PANTHER" id="PTHR32089:SF112">
    <property type="entry name" value="LYSOZYME-LIKE PROTEIN-RELATED"/>
    <property type="match status" value="1"/>
</dbReference>
<reference evidence="11 12" key="1">
    <citation type="submission" date="2016-12" db="EMBL/GenBank/DDBJ databases">
        <title>The whole genome sequencing and assembly of Bacillus cohnii DSM 6307T strain.</title>
        <authorList>
            <person name="Lee Y.-J."/>
            <person name="Yi H."/>
            <person name="Bahn Y.-S."/>
            <person name="Kim J.F."/>
            <person name="Lee D.-W."/>
        </authorList>
    </citation>
    <scope>NUCLEOTIDE SEQUENCE [LARGE SCALE GENOMIC DNA]</scope>
    <source>
        <strain evidence="11 12">DSM 6307</strain>
    </source>
</reference>
<dbReference type="SMART" id="SM00283">
    <property type="entry name" value="MA"/>
    <property type="match status" value="1"/>
</dbReference>
<accession>A0A223KMT7</accession>
<dbReference type="Gene3D" id="6.10.340.10">
    <property type="match status" value="1"/>
</dbReference>
<dbReference type="GO" id="GO:0005886">
    <property type="term" value="C:plasma membrane"/>
    <property type="evidence" value="ECO:0007669"/>
    <property type="project" value="UniProtKB-SubCell"/>
</dbReference>
<evidence type="ECO:0000259" key="10">
    <source>
        <dbReference type="PROSITE" id="PS50885"/>
    </source>
</evidence>
<gene>
    <name evidence="11" type="ORF">BC6307_05465</name>
</gene>
<feature type="domain" description="HAMP" evidence="10">
    <location>
        <begin position="208"/>
        <end position="262"/>
    </location>
</feature>
<keyword evidence="8" id="KW-0812">Transmembrane</keyword>
<sequence length="567" mass="61910">MIRTIKSKLIFSFGILITSLIILCLLSILSLTKLNEEIEIVVKQDFSVMSHAKDIQKNIVDIETAERGYLFTGDNDYVTAYERAKEEIEAHFMHLHDYVSDNERQVENLRIVEEAFQLWLTDYVVKNIEIRSSNSLELTSSLVDLNSGKASIDQLRSKLENFIDIEQQLMQGRINSLNQLSVIAELTLIIASIVAIIVALLLGIGITRNITKNLSYISGVILEMSNAGGDLTKRINVKSKDEIGQLGENTNKLIEGISNLVKEVNNSATLVARNSEELVVASIETTETISQITETNSEIAAGSEETTSYIESAVGKMENLNALNKNVKDNAELVKAKSIDMKEASMNGVHNVSVTTASIEKLQNLSNENINVMNHLEKKSSEIGNIINSINSIADQTNLLALNAAIEAARAGEAGKGFAVVAMEVRKLAEQSKASAENIGDIITQIQTEITNAITATTEVNKEAKVSVDSANDTESSLQLIADKIAETLTLVENITENVNGTYLLSEDVTKVFREVAVISEETSKGNQNNAAASEEGLAAMEQMNSSAQVLAQQAEKLKQTIANFKI</sequence>
<evidence type="ECO:0000256" key="5">
    <source>
        <dbReference type="ARBA" id="ARBA00029447"/>
    </source>
</evidence>
<dbReference type="InterPro" id="IPR004089">
    <property type="entry name" value="MCPsignal_dom"/>
</dbReference>
<comment type="subcellular location">
    <subcellularLocation>
        <location evidence="1">Cell membrane</location>
    </subcellularLocation>
</comment>
<evidence type="ECO:0000256" key="4">
    <source>
        <dbReference type="ARBA" id="ARBA00023224"/>
    </source>
</evidence>
<keyword evidence="12" id="KW-1185">Reference proteome</keyword>
<dbReference type="InterPro" id="IPR007891">
    <property type="entry name" value="CHASE3"/>
</dbReference>
<feature type="transmembrane region" description="Helical" evidence="8">
    <location>
        <begin position="9"/>
        <end position="31"/>
    </location>
</feature>
<dbReference type="InterPro" id="IPR003660">
    <property type="entry name" value="HAMP_dom"/>
</dbReference>
<evidence type="ECO:0000256" key="8">
    <source>
        <dbReference type="SAM" id="Phobius"/>
    </source>
</evidence>
<dbReference type="EMBL" id="CP018866">
    <property type="protein sequence ID" value="AST90769.1"/>
    <property type="molecule type" value="Genomic_DNA"/>
</dbReference>
<proteinExistence type="inferred from homology"/>
<keyword evidence="2" id="KW-1003">Cell membrane</keyword>
<evidence type="ECO:0000313" key="12">
    <source>
        <dbReference type="Proteomes" id="UP000215224"/>
    </source>
</evidence>
<keyword evidence="3 8" id="KW-0472">Membrane</keyword>
<feature type="coiled-coil region" evidence="7">
    <location>
        <begin position="310"/>
        <end position="382"/>
    </location>
</feature>
<evidence type="ECO:0000256" key="2">
    <source>
        <dbReference type="ARBA" id="ARBA00022475"/>
    </source>
</evidence>
<dbReference type="Pfam" id="PF05227">
    <property type="entry name" value="CHASE3"/>
    <property type="match status" value="1"/>
</dbReference>
<keyword evidence="7" id="KW-0175">Coiled coil</keyword>
<dbReference type="PROSITE" id="PS50111">
    <property type="entry name" value="CHEMOTAXIS_TRANSDUC_2"/>
    <property type="match status" value="1"/>
</dbReference>
<evidence type="ECO:0000256" key="6">
    <source>
        <dbReference type="PROSITE-ProRule" id="PRU00284"/>
    </source>
</evidence>
<evidence type="ECO:0008006" key="13">
    <source>
        <dbReference type="Google" id="ProtNLM"/>
    </source>
</evidence>
<name>A0A223KMT7_9BACI</name>
<dbReference type="Pfam" id="PF00015">
    <property type="entry name" value="MCPsignal"/>
    <property type="match status" value="1"/>
</dbReference>
<evidence type="ECO:0000313" key="11">
    <source>
        <dbReference type="EMBL" id="AST90769.1"/>
    </source>
</evidence>
<evidence type="ECO:0000256" key="3">
    <source>
        <dbReference type="ARBA" id="ARBA00023136"/>
    </source>
</evidence>
<keyword evidence="4 6" id="KW-0807">Transducer</keyword>
<feature type="transmembrane region" description="Helical" evidence="8">
    <location>
        <begin position="186"/>
        <end position="206"/>
    </location>
</feature>
<comment type="similarity">
    <text evidence="5">Belongs to the methyl-accepting chemotaxis (MCP) protein family.</text>
</comment>